<evidence type="ECO:0000313" key="6">
    <source>
        <dbReference type="Proteomes" id="UP000607653"/>
    </source>
</evidence>
<comment type="similarity">
    <text evidence="1">Belongs to the cytochrome P450 family.</text>
</comment>
<proteinExistence type="inferred from homology"/>
<evidence type="ECO:0000256" key="1">
    <source>
        <dbReference type="ARBA" id="ARBA00010617"/>
    </source>
</evidence>
<keyword evidence="6" id="KW-1185">Reference proteome</keyword>
<organism evidence="5 6">
    <name type="scientific">Nelumbo nucifera</name>
    <name type="common">Sacred lotus</name>
    <dbReference type="NCBI Taxonomy" id="4432"/>
    <lineage>
        <taxon>Eukaryota</taxon>
        <taxon>Viridiplantae</taxon>
        <taxon>Streptophyta</taxon>
        <taxon>Embryophyta</taxon>
        <taxon>Tracheophyta</taxon>
        <taxon>Spermatophyta</taxon>
        <taxon>Magnoliopsida</taxon>
        <taxon>Proteales</taxon>
        <taxon>Nelumbonaceae</taxon>
        <taxon>Nelumbo</taxon>
    </lineage>
</organism>
<accession>A0A822YM68</accession>
<dbReference type="PANTHER" id="PTHR24296">
    <property type="entry name" value="CYTOCHROME P450"/>
    <property type="match status" value="1"/>
</dbReference>
<name>A0A822YM68_NELNU</name>
<dbReference type="GO" id="GO:0020037">
    <property type="term" value="F:heme binding"/>
    <property type="evidence" value="ECO:0007669"/>
    <property type="project" value="InterPro"/>
</dbReference>
<dbReference type="InterPro" id="IPR001128">
    <property type="entry name" value="Cyt_P450"/>
</dbReference>
<dbReference type="GO" id="GO:0004497">
    <property type="term" value="F:monooxygenase activity"/>
    <property type="evidence" value="ECO:0007669"/>
    <property type="project" value="InterPro"/>
</dbReference>
<evidence type="ECO:0000313" key="5">
    <source>
        <dbReference type="EMBL" id="DAD33587.1"/>
    </source>
</evidence>
<protein>
    <submittedName>
        <fullName evidence="5">Uncharacterized protein</fullName>
    </submittedName>
</protein>
<evidence type="ECO:0000256" key="4">
    <source>
        <dbReference type="ARBA" id="ARBA00023004"/>
    </source>
</evidence>
<dbReference type="Proteomes" id="UP000607653">
    <property type="component" value="Unassembled WGS sequence"/>
</dbReference>
<reference evidence="5 6" key="1">
    <citation type="journal article" date="2020" name="Mol. Biol. Evol.">
        <title>Distinct Expression and Methylation Patterns for Genes with Different Fates following a Single Whole-Genome Duplication in Flowering Plants.</title>
        <authorList>
            <person name="Shi T."/>
            <person name="Rahmani R.S."/>
            <person name="Gugger P.F."/>
            <person name="Wang M."/>
            <person name="Li H."/>
            <person name="Zhang Y."/>
            <person name="Li Z."/>
            <person name="Wang Q."/>
            <person name="Van de Peer Y."/>
            <person name="Marchal K."/>
            <person name="Chen J."/>
        </authorList>
    </citation>
    <scope>NUCLEOTIDE SEQUENCE [LARGE SCALE GENOMIC DNA]</scope>
    <source>
        <tissue evidence="5">Leaf</tissue>
    </source>
</reference>
<comment type="caution">
    <text evidence="5">The sequence shown here is derived from an EMBL/GenBank/DDBJ whole genome shotgun (WGS) entry which is preliminary data.</text>
</comment>
<dbReference type="Gene3D" id="1.10.630.10">
    <property type="entry name" value="Cytochrome P450"/>
    <property type="match status" value="1"/>
</dbReference>
<dbReference type="GO" id="GO:0016705">
    <property type="term" value="F:oxidoreductase activity, acting on paired donors, with incorporation or reduction of molecular oxygen"/>
    <property type="evidence" value="ECO:0007669"/>
    <property type="project" value="InterPro"/>
</dbReference>
<gene>
    <name evidence="5" type="ORF">HUJ06_012438</name>
</gene>
<dbReference type="GO" id="GO:0005506">
    <property type="term" value="F:iron ion binding"/>
    <property type="evidence" value="ECO:0007669"/>
    <property type="project" value="InterPro"/>
</dbReference>
<dbReference type="InterPro" id="IPR036396">
    <property type="entry name" value="Cyt_P450_sf"/>
</dbReference>
<keyword evidence="4" id="KW-0408">Iron</keyword>
<dbReference type="Pfam" id="PF00067">
    <property type="entry name" value="p450"/>
    <property type="match status" value="1"/>
</dbReference>
<sequence>MLGDDIFTLDDDEWRAHKKIAHIVLASKEFRSFTVSMSRKLVGDGLLSLMLQAAKHGNVLDLEDVFMRFAFDGVYTAVLDRNPNLLSLSSAANEITKSIDDETEEHISLKREKLHKGVQGSDLIAMYMSSQAQNGESKAYSDLFLRDTALGFLFARRDSMGTSLTWFLWSVSTTPRVEEKILDGLMQLKKKEAEGVVRDQKQPWVFDSEI</sequence>
<dbReference type="EMBL" id="DUZY01000003">
    <property type="protein sequence ID" value="DAD33587.1"/>
    <property type="molecule type" value="Genomic_DNA"/>
</dbReference>
<keyword evidence="3" id="KW-0560">Oxidoreductase</keyword>
<dbReference type="AlphaFoldDB" id="A0A822YM68"/>
<evidence type="ECO:0000256" key="2">
    <source>
        <dbReference type="ARBA" id="ARBA00022723"/>
    </source>
</evidence>
<dbReference type="SUPFAM" id="SSF48264">
    <property type="entry name" value="Cytochrome P450"/>
    <property type="match status" value="1"/>
</dbReference>
<evidence type="ECO:0000256" key="3">
    <source>
        <dbReference type="ARBA" id="ARBA00023002"/>
    </source>
</evidence>
<keyword evidence="2" id="KW-0479">Metal-binding</keyword>